<protein>
    <submittedName>
        <fullName evidence="2">Uncharacterized protein</fullName>
    </submittedName>
</protein>
<keyword evidence="1" id="KW-0812">Transmembrane</keyword>
<evidence type="ECO:0000256" key="1">
    <source>
        <dbReference type="SAM" id="Phobius"/>
    </source>
</evidence>
<proteinExistence type="predicted"/>
<sequence>MRNRKPLPEIVPVKMEWLAAFFSAMVPNEHAPPRTLYFWRVRVGVLLSATFIGFVFSQAIAYGLVPAIAPGFAQSAAMEAAATRLEAGQNKIRLQLINRDLLMDRVRNCQAKSGTERQLWWEQIQGLLAEREQLTGKSNYTMPDCSSLQ</sequence>
<name>A0A6J5LAV5_9CAUD</name>
<keyword evidence="1" id="KW-0472">Membrane</keyword>
<accession>A0A6J5LAV5</accession>
<keyword evidence="1" id="KW-1133">Transmembrane helix</keyword>
<dbReference type="EMBL" id="LR796238">
    <property type="protein sequence ID" value="CAB4130423.1"/>
    <property type="molecule type" value="Genomic_DNA"/>
</dbReference>
<evidence type="ECO:0000313" key="2">
    <source>
        <dbReference type="EMBL" id="CAB4130423.1"/>
    </source>
</evidence>
<organism evidence="2">
    <name type="scientific">uncultured Caudovirales phage</name>
    <dbReference type="NCBI Taxonomy" id="2100421"/>
    <lineage>
        <taxon>Viruses</taxon>
        <taxon>Duplodnaviria</taxon>
        <taxon>Heunggongvirae</taxon>
        <taxon>Uroviricota</taxon>
        <taxon>Caudoviricetes</taxon>
        <taxon>Peduoviridae</taxon>
        <taxon>Maltschvirus</taxon>
        <taxon>Maltschvirus maltsch</taxon>
    </lineage>
</organism>
<feature type="transmembrane region" description="Helical" evidence="1">
    <location>
        <begin position="43"/>
        <end position="65"/>
    </location>
</feature>
<reference evidence="2" key="1">
    <citation type="submission" date="2020-04" db="EMBL/GenBank/DDBJ databases">
        <authorList>
            <person name="Chiriac C."/>
            <person name="Salcher M."/>
            <person name="Ghai R."/>
            <person name="Kavagutti S V."/>
        </authorList>
    </citation>
    <scope>NUCLEOTIDE SEQUENCE</scope>
</reference>
<gene>
    <name evidence="2" type="ORF">UFOVP119_47</name>
</gene>